<evidence type="ECO:0000313" key="3">
    <source>
        <dbReference type="EMBL" id="SUZ88426.1"/>
    </source>
</evidence>
<dbReference type="CDD" id="cd01638">
    <property type="entry name" value="CysQ"/>
    <property type="match status" value="1"/>
</dbReference>
<protein>
    <recommendedName>
        <fullName evidence="4">3'(2'),5'-bisphosphate nucleotidase</fullName>
    </recommendedName>
</protein>
<dbReference type="InterPro" id="IPR020583">
    <property type="entry name" value="Inositol_monoP_metal-BS"/>
</dbReference>
<accession>A0A381R9K9</accession>
<sequence>VGRAGSDILDVYGTAFDVKSKSDDSPLTEADLRAHRVIVDGLATIDATIPVISEESEAPNYSVRRTWRRYWLVDPLDGTREFVNRNGEFTVNIALIEDNEPVLGIVGVPVRGDIYIGDVKKREAFRVVGSSRHSLTTRRLGHDGITVVASRSHGGERLESYLESLVPVFGRVDRKAMGSSLKLCLLAEGLADFYPRLGPTSEWDIGAAQAVLQAAGGSVLQLDGSPFLYNAKASFLNPDFFAVGDSSLNWVELLPPMTDI</sequence>
<dbReference type="GO" id="GO:0050427">
    <property type="term" value="P:3'-phosphoadenosine 5'-phosphosulfate metabolic process"/>
    <property type="evidence" value="ECO:0007669"/>
    <property type="project" value="TreeGrafter"/>
</dbReference>
<name>A0A381R9K9_9ZZZZ</name>
<evidence type="ECO:0008006" key="4">
    <source>
        <dbReference type="Google" id="ProtNLM"/>
    </source>
</evidence>
<dbReference type="PANTHER" id="PTHR43028">
    <property type="entry name" value="3'(2'),5'-BISPHOSPHATE NUCLEOTIDASE 1"/>
    <property type="match status" value="1"/>
</dbReference>
<dbReference type="GO" id="GO:0008441">
    <property type="term" value="F:3'(2'),5'-bisphosphate nucleotidase activity"/>
    <property type="evidence" value="ECO:0007669"/>
    <property type="project" value="InterPro"/>
</dbReference>
<dbReference type="GO" id="GO:0000287">
    <property type="term" value="F:magnesium ion binding"/>
    <property type="evidence" value="ECO:0007669"/>
    <property type="project" value="InterPro"/>
</dbReference>
<dbReference type="InterPro" id="IPR006240">
    <property type="entry name" value="CysQ"/>
</dbReference>
<dbReference type="Gene3D" id="3.30.540.10">
    <property type="entry name" value="Fructose-1,6-Bisphosphatase, subunit A, domain 1"/>
    <property type="match status" value="1"/>
</dbReference>
<organism evidence="3">
    <name type="scientific">marine metagenome</name>
    <dbReference type="NCBI Taxonomy" id="408172"/>
    <lineage>
        <taxon>unclassified sequences</taxon>
        <taxon>metagenomes</taxon>
        <taxon>ecological metagenomes</taxon>
    </lineage>
</organism>
<evidence type="ECO:0000256" key="1">
    <source>
        <dbReference type="ARBA" id="ARBA00022723"/>
    </source>
</evidence>
<keyword evidence="1" id="KW-0479">Metal-binding</keyword>
<keyword evidence="2" id="KW-0460">Magnesium</keyword>
<dbReference type="InterPro" id="IPR050725">
    <property type="entry name" value="CysQ/Inositol_MonoPase"/>
</dbReference>
<dbReference type="NCBIfam" id="TIGR01331">
    <property type="entry name" value="bisphos_cysQ"/>
    <property type="match status" value="1"/>
</dbReference>
<dbReference type="Pfam" id="PF00459">
    <property type="entry name" value="Inositol_P"/>
    <property type="match status" value="1"/>
</dbReference>
<dbReference type="PROSITE" id="PS00629">
    <property type="entry name" value="IMP_1"/>
    <property type="match status" value="1"/>
</dbReference>
<evidence type="ECO:0000256" key="2">
    <source>
        <dbReference type="ARBA" id="ARBA00022842"/>
    </source>
</evidence>
<reference evidence="3" key="1">
    <citation type="submission" date="2018-05" db="EMBL/GenBank/DDBJ databases">
        <authorList>
            <person name="Lanie J.A."/>
            <person name="Ng W.-L."/>
            <person name="Kazmierczak K.M."/>
            <person name="Andrzejewski T.M."/>
            <person name="Davidsen T.M."/>
            <person name="Wayne K.J."/>
            <person name="Tettelin H."/>
            <person name="Glass J.I."/>
            <person name="Rusch D."/>
            <person name="Podicherti R."/>
            <person name="Tsui H.-C.T."/>
            <person name="Winkler M.E."/>
        </authorList>
    </citation>
    <scope>NUCLEOTIDE SEQUENCE</scope>
</reference>
<dbReference type="InterPro" id="IPR000760">
    <property type="entry name" value="Inositol_monophosphatase-like"/>
</dbReference>
<dbReference type="SUPFAM" id="SSF56655">
    <property type="entry name" value="Carbohydrate phosphatase"/>
    <property type="match status" value="1"/>
</dbReference>
<dbReference type="HAMAP" id="MF_02095">
    <property type="entry name" value="CysQ"/>
    <property type="match status" value="1"/>
</dbReference>
<dbReference type="AlphaFoldDB" id="A0A381R9K9"/>
<gene>
    <name evidence="3" type="ORF">METZ01_LOCUS41280</name>
</gene>
<dbReference type="EMBL" id="UINC01001770">
    <property type="protein sequence ID" value="SUZ88426.1"/>
    <property type="molecule type" value="Genomic_DNA"/>
</dbReference>
<proteinExistence type="inferred from homology"/>
<dbReference type="GO" id="GO:0000103">
    <property type="term" value="P:sulfate assimilation"/>
    <property type="evidence" value="ECO:0007669"/>
    <property type="project" value="TreeGrafter"/>
</dbReference>
<dbReference type="PANTHER" id="PTHR43028:SF5">
    <property type="entry name" value="3'(2'),5'-BISPHOSPHATE NUCLEOTIDASE 1"/>
    <property type="match status" value="1"/>
</dbReference>
<dbReference type="Gene3D" id="3.40.190.80">
    <property type="match status" value="1"/>
</dbReference>
<feature type="non-terminal residue" evidence="3">
    <location>
        <position position="1"/>
    </location>
</feature>